<dbReference type="Pfam" id="PF00076">
    <property type="entry name" value="RRM_1"/>
    <property type="match status" value="1"/>
</dbReference>
<dbReference type="AlphaFoldDB" id="A0AAD3E0S2"/>
<keyword evidence="3 4" id="KW-0694">RNA-binding</keyword>
<keyword evidence="2" id="KW-0677">Repeat</keyword>
<dbReference type="CDD" id="cd12285">
    <property type="entry name" value="RRM3_RBM39_like"/>
    <property type="match status" value="1"/>
</dbReference>
<dbReference type="PANTHER" id="PTHR48036">
    <property type="entry name" value="SPLICING FACTOR (PAD-1), PUTATIVE (AFU_ORTHOLOGUE AFUA_1G15810)-RELATED"/>
    <property type="match status" value="1"/>
</dbReference>
<dbReference type="InterPro" id="IPR029123">
    <property type="entry name" value="RBM39_linker"/>
</dbReference>
<keyword evidence="1" id="KW-0597">Phosphoprotein</keyword>
<dbReference type="Gene3D" id="3.30.70.330">
    <property type="match status" value="1"/>
</dbReference>
<dbReference type="GO" id="GO:0003723">
    <property type="term" value="F:RNA binding"/>
    <property type="evidence" value="ECO:0007669"/>
    <property type="project" value="UniProtKB-UniRule"/>
</dbReference>
<dbReference type="GO" id="GO:0005634">
    <property type="term" value="C:nucleus"/>
    <property type="evidence" value="ECO:0007669"/>
    <property type="project" value="InterPro"/>
</dbReference>
<dbReference type="EMBL" id="BMAR01000052">
    <property type="protein sequence ID" value="GFR51596.1"/>
    <property type="molecule type" value="Genomic_DNA"/>
</dbReference>
<comment type="caution">
    <text evidence="6">The sequence shown here is derived from an EMBL/GenBank/DDBJ whole genome shotgun (WGS) entry which is preliminary data.</text>
</comment>
<organism evidence="6 7">
    <name type="scientific">Astrephomene gubernaculifera</name>
    <dbReference type="NCBI Taxonomy" id="47775"/>
    <lineage>
        <taxon>Eukaryota</taxon>
        <taxon>Viridiplantae</taxon>
        <taxon>Chlorophyta</taxon>
        <taxon>core chlorophytes</taxon>
        <taxon>Chlorophyceae</taxon>
        <taxon>CS clade</taxon>
        <taxon>Chlamydomonadales</taxon>
        <taxon>Astrephomenaceae</taxon>
        <taxon>Astrephomene</taxon>
    </lineage>
</organism>
<keyword evidence="7" id="KW-1185">Reference proteome</keyword>
<evidence type="ECO:0000256" key="2">
    <source>
        <dbReference type="ARBA" id="ARBA00022737"/>
    </source>
</evidence>
<dbReference type="InterPro" id="IPR012677">
    <property type="entry name" value="Nucleotide-bd_a/b_plait_sf"/>
</dbReference>
<feature type="non-terminal residue" evidence="6">
    <location>
        <position position="165"/>
    </location>
</feature>
<dbReference type="InterPro" id="IPR006509">
    <property type="entry name" value="RBM39_SF"/>
</dbReference>
<dbReference type="Pfam" id="PF15519">
    <property type="entry name" value="RBM39linker"/>
    <property type="match status" value="1"/>
</dbReference>
<sequence>PPPPTHVLPTGVPVVASAVAPVTAAGPAGLQAAGGLSVDPVLLLQQGVLGPSSPIATPCLLLKNMFDPASTAGDAATQQAAAATLAEEVESDVREECARFGELVHVWVDAKAKGFVYLRFTTTHAAEAAHRALHGRWYGGRQIVAEFQFLQVYNSHFKLAATGTK</sequence>
<evidence type="ECO:0000313" key="6">
    <source>
        <dbReference type="EMBL" id="GFR51596.1"/>
    </source>
</evidence>
<evidence type="ECO:0000313" key="7">
    <source>
        <dbReference type="Proteomes" id="UP001054857"/>
    </source>
</evidence>
<dbReference type="Proteomes" id="UP001054857">
    <property type="component" value="Unassembled WGS sequence"/>
</dbReference>
<dbReference type="GO" id="GO:0006397">
    <property type="term" value="P:mRNA processing"/>
    <property type="evidence" value="ECO:0007669"/>
    <property type="project" value="InterPro"/>
</dbReference>
<protein>
    <recommendedName>
        <fullName evidence="5">RRM domain-containing protein</fullName>
    </recommendedName>
</protein>
<accession>A0AAD3E0S2</accession>
<proteinExistence type="predicted"/>
<dbReference type="SUPFAM" id="SSF54928">
    <property type="entry name" value="RNA-binding domain, RBD"/>
    <property type="match status" value="1"/>
</dbReference>
<evidence type="ECO:0000256" key="1">
    <source>
        <dbReference type="ARBA" id="ARBA00022553"/>
    </source>
</evidence>
<evidence type="ECO:0000259" key="5">
    <source>
        <dbReference type="PROSITE" id="PS50102"/>
    </source>
</evidence>
<evidence type="ECO:0000256" key="3">
    <source>
        <dbReference type="ARBA" id="ARBA00022884"/>
    </source>
</evidence>
<name>A0AAD3E0S2_9CHLO</name>
<evidence type="ECO:0000256" key="4">
    <source>
        <dbReference type="PROSITE-ProRule" id="PRU00176"/>
    </source>
</evidence>
<dbReference type="InterPro" id="IPR035979">
    <property type="entry name" value="RBD_domain_sf"/>
</dbReference>
<dbReference type="PROSITE" id="PS50102">
    <property type="entry name" value="RRM"/>
    <property type="match status" value="1"/>
</dbReference>
<feature type="domain" description="RRM" evidence="5">
    <location>
        <begin position="90"/>
        <end position="150"/>
    </location>
</feature>
<reference evidence="6 7" key="1">
    <citation type="journal article" date="2021" name="Sci. Rep.">
        <title>Genome sequencing of the multicellular alga Astrephomene provides insights into convergent evolution of germ-soma differentiation.</title>
        <authorList>
            <person name="Yamashita S."/>
            <person name="Yamamoto K."/>
            <person name="Matsuzaki R."/>
            <person name="Suzuki S."/>
            <person name="Yamaguchi H."/>
            <person name="Hirooka S."/>
            <person name="Minakuchi Y."/>
            <person name="Miyagishima S."/>
            <person name="Kawachi M."/>
            <person name="Toyoda A."/>
            <person name="Nozaki H."/>
        </authorList>
    </citation>
    <scope>NUCLEOTIDE SEQUENCE [LARGE SCALE GENOMIC DNA]</scope>
    <source>
        <strain evidence="6 7">NIES-4017</strain>
    </source>
</reference>
<gene>
    <name evidence="6" type="ORF">Agub_g14019</name>
</gene>
<dbReference type="InterPro" id="IPR000504">
    <property type="entry name" value="RRM_dom"/>
</dbReference>